<feature type="compositionally biased region" description="Basic residues" evidence="1">
    <location>
        <begin position="302"/>
        <end position="312"/>
    </location>
</feature>
<sequence length="319" mass="35118">MKSAQYINDSDISDDDSQVIKNLDYKPPKDFIMHKAKKDVVSAFDVDETVEHEMWLIRVPEGVTNEDLASMSISVPSSTSSSETAVLGSIKKKEISGTFNTSTKYQLQTIAKDDPLTSEMATLKALVPDSSKGGKLVQTPVGFKRHLAVVAHASVPSGSVLAHEILERPIPERAQPQGLKARFKFAGVDTQEPGQKLTGSGKEFARKWKEEEARRLKQKEEDAQRLEEARQYEAEQAAAAEAGEQSEAVEDTPAAATTVEQEAGSEDATKKSSKKRKTEEAANNKAKKAKTIDEAETAKEKKEKKKEKKEKKEKKDKSA</sequence>
<evidence type="ECO:0000256" key="1">
    <source>
        <dbReference type="SAM" id="MobiDB-lite"/>
    </source>
</evidence>
<protein>
    <submittedName>
        <fullName evidence="2">Uncharacterized protein</fullName>
    </submittedName>
</protein>
<feature type="compositionally biased region" description="Basic and acidic residues" evidence="1">
    <location>
        <begin position="290"/>
        <end position="301"/>
    </location>
</feature>
<keyword evidence="3" id="KW-1185">Reference proteome</keyword>
<proteinExistence type="predicted"/>
<dbReference type="AlphaFoldDB" id="A0A9P6Q5Q2"/>
<reference evidence="2" key="1">
    <citation type="journal article" date="2020" name="Fungal Divers.">
        <title>Resolving the Mortierellaceae phylogeny through synthesis of multi-gene phylogenetics and phylogenomics.</title>
        <authorList>
            <person name="Vandepol N."/>
            <person name="Liber J."/>
            <person name="Desiro A."/>
            <person name="Na H."/>
            <person name="Kennedy M."/>
            <person name="Barry K."/>
            <person name="Grigoriev I.V."/>
            <person name="Miller A.N."/>
            <person name="O'Donnell K."/>
            <person name="Stajich J.E."/>
            <person name="Bonito G."/>
        </authorList>
    </citation>
    <scope>NUCLEOTIDE SEQUENCE</scope>
    <source>
        <strain evidence="2">BC1065</strain>
    </source>
</reference>
<dbReference type="GO" id="GO:0006360">
    <property type="term" value="P:transcription by RNA polymerase I"/>
    <property type="evidence" value="ECO:0007669"/>
    <property type="project" value="InterPro"/>
</dbReference>
<dbReference type="Pfam" id="PF08208">
    <property type="entry name" value="RNA_polI_A34"/>
    <property type="match status" value="1"/>
</dbReference>
<dbReference type="OrthoDB" id="76224at2759"/>
<gene>
    <name evidence="2" type="ORF">DFQ27_003694</name>
</gene>
<name>A0A9P6Q5Q2_9FUNG</name>
<dbReference type="Gene3D" id="6.20.250.70">
    <property type="match status" value="1"/>
</dbReference>
<feature type="compositionally biased region" description="Basic and acidic residues" evidence="1">
    <location>
        <begin position="215"/>
        <end position="233"/>
    </location>
</feature>
<dbReference type="EMBL" id="JAAAJB010000259">
    <property type="protein sequence ID" value="KAG0260145.1"/>
    <property type="molecule type" value="Genomic_DNA"/>
</dbReference>
<evidence type="ECO:0000313" key="2">
    <source>
        <dbReference type="EMBL" id="KAG0260145.1"/>
    </source>
</evidence>
<accession>A0A9P6Q5Q2</accession>
<organism evidence="2 3">
    <name type="scientific">Actinomortierella ambigua</name>
    <dbReference type="NCBI Taxonomy" id="1343610"/>
    <lineage>
        <taxon>Eukaryota</taxon>
        <taxon>Fungi</taxon>
        <taxon>Fungi incertae sedis</taxon>
        <taxon>Mucoromycota</taxon>
        <taxon>Mortierellomycotina</taxon>
        <taxon>Mortierellomycetes</taxon>
        <taxon>Mortierellales</taxon>
        <taxon>Mortierellaceae</taxon>
        <taxon>Actinomortierella</taxon>
    </lineage>
</organism>
<dbReference type="Proteomes" id="UP000807716">
    <property type="component" value="Unassembled WGS sequence"/>
</dbReference>
<evidence type="ECO:0000313" key="3">
    <source>
        <dbReference type="Proteomes" id="UP000807716"/>
    </source>
</evidence>
<feature type="region of interest" description="Disordered" evidence="1">
    <location>
        <begin position="215"/>
        <end position="319"/>
    </location>
</feature>
<feature type="compositionally biased region" description="Low complexity" evidence="1">
    <location>
        <begin position="234"/>
        <end position="246"/>
    </location>
</feature>
<dbReference type="InterPro" id="IPR013240">
    <property type="entry name" value="DNA-dir_RNA_pol1_su_RPA34"/>
</dbReference>
<comment type="caution">
    <text evidence="2">The sequence shown here is derived from an EMBL/GenBank/DDBJ whole genome shotgun (WGS) entry which is preliminary data.</text>
</comment>